<comment type="caution">
    <text evidence="8">The sequence shown here is derived from an EMBL/GenBank/DDBJ whole genome shotgun (WGS) entry which is preliminary data.</text>
</comment>
<sequence>MRWILFGPFLVLLILFALSNRQEVQLTLWPFDYAYAVPLSFAVLAVAALSFLIGAAVAWIASLPYRRRARQMEGAARRMETQLAGLRTQEVYPARRQAEAKAMPAPPAAPSGLAGKP</sequence>
<dbReference type="EMBL" id="JALPRX010000050">
    <property type="protein sequence ID" value="MCK8785180.1"/>
    <property type="molecule type" value="Genomic_DNA"/>
</dbReference>
<dbReference type="GO" id="GO:0005886">
    <property type="term" value="C:plasma membrane"/>
    <property type="evidence" value="ECO:0007669"/>
    <property type="project" value="InterPro"/>
</dbReference>
<dbReference type="RefSeq" id="WP_248667300.1">
    <property type="nucleotide sequence ID" value="NZ_JALPRX010000050.1"/>
</dbReference>
<evidence type="ECO:0000313" key="8">
    <source>
        <dbReference type="EMBL" id="MCK8785180.1"/>
    </source>
</evidence>
<evidence type="ECO:0000256" key="6">
    <source>
        <dbReference type="SAM" id="Phobius"/>
    </source>
</evidence>
<protein>
    <submittedName>
        <fullName evidence="8">LapA family protein</fullName>
    </submittedName>
</protein>
<evidence type="ECO:0000313" key="9">
    <source>
        <dbReference type="Proteomes" id="UP001139516"/>
    </source>
</evidence>
<feature type="domain" description="Lipopolysaccharide assembly protein A" evidence="7">
    <location>
        <begin position="20"/>
        <end position="83"/>
    </location>
</feature>
<proteinExistence type="predicted"/>
<feature type="transmembrane region" description="Helical" evidence="6">
    <location>
        <begin position="37"/>
        <end position="61"/>
    </location>
</feature>
<keyword evidence="1" id="KW-1003">Cell membrane</keyword>
<gene>
    <name evidence="8" type="ORF">M0638_12375</name>
</gene>
<dbReference type="Proteomes" id="UP001139516">
    <property type="component" value="Unassembled WGS sequence"/>
</dbReference>
<dbReference type="AlphaFoldDB" id="A0A9X1YA38"/>
<reference evidence="8" key="1">
    <citation type="submission" date="2022-04" db="EMBL/GenBank/DDBJ databases">
        <title>Roseomonas acroporae sp. nov., isolated from coral Acropora digitifera.</title>
        <authorList>
            <person name="Sun H."/>
        </authorList>
    </citation>
    <scope>NUCLEOTIDE SEQUENCE</scope>
    <source>
        <strain evidence="8">NAR14</strain>
    </source>
</reference>
<evidence type="ECO:0000256" key="2">
    <source>
        <dbReference type="ARBA" id="ARBA00022692"/>
    </source>
</evidence>
<organism evidence="8 9">
    <name type="scientific">Roseomonas acroporae</name>
    <dbReference type="NCBI Taxonomy" id="2937791"/>
    <lineage>
        <taxon>Bacteria</taxon>
        <taxon>Pseudomonadati</taxon>
        <taxon>Pseudomonadota</taxon>
        <taxon>Alphaproteobacteria</taxon>
        <taxon>Acetobacterales</taxon>
        <taxon>Roseomonadaceae</taxon>
        <taxon>Roseomonas</taxon>
    </lineage>
</organism>
<keyword evidence="4 6" id="KW-0472">Membrane</keyword>
<evidence type="ECO:0000256" key="1">
    <source>
        <dbReference type="ARBA" id="ARBA00022475"/>
    </source>
</evidence>
<evidence type="ECO:0000256" key="5">
    <source>
        <dbReference type="SAM" id="MobiDB-lite"/>
    </source>
</evidence>
<keyword evidence="9" id="KW-1185">Reference proteome</keyword>
<evidence type="ECO:0000256" key="3">
    <source>
        <dbReference type="ARBA" id="ARBA00022989"/>
    </source>
</evidence>
<feature type="region of interest" description="Disordered" evidence="5">
    <location>
        <begin position="96"/>
        <end position="117"/>
    </location>
</feature>
<keyword evidence="3 6" id="KW-1133">Transmembrane helix</keyword>
<accession>A0A9X1YA38</accession>
<keyword evidence="2 6" id="KW-0812">Transmembrane</keyword>
<evidence type="ECO:0000259" key="7">
    <source>
        <dbReference type="Pfam" id="PF06305"/>
    </source>
</evidence>
<dbReference type="Pfam" id="PF06305">
    <property type="entry name" value="LapA_dom"/>
    <property type="match status" value="1"/>
</dbReference>
<dbReference type="InterPro" id="IPR010445">
    <property type="entry name" value="LapA_dom"/>
</dbReference>
<name>A0A9X1YA38_9PROT</name>
<evidence type="ECO:0000256" key="4">
    <source>
        <dbReference type="ARBA" id="ARBA00023136"/>
    </source>
</evidence>